<comment type="subunit">
    <text evidence="10">Component of some SAGA transcription coactivator-HAT complexes. Within the SAGA complex, participates to a subcomplex of SAGA called the DUB module (deubiquitination module).</text>
</comment>
<dbReference type="InterPro" id="IPR013246">
    <property type="entry name" value="SAGA_su_Sgf11"/>
</dbReference>
<evidence type="ECO:0000256" key="8">
    <source>
        <dbReference type="ARBA" id="ARBA00023163"/>
    </source>
</evidence>
<evidence type="ECO:0000256" key="6">
    <source>
        <dbReference type="ARBA" id="ARBA00023015"/>
    </source>
</evidence>
<dbReference type="STRING" id="307972.A0A2G8LC85"/>
<dbReference type="GO" id="GO:0003713">
    <property type="term" value="F:transcription coactivator activity"/>
    <property type="evidence" value="ECO:0007669"/>
    <property type="project" value="UniProtKB-UniRule"/>
</dbReference>
<dbReference type="OrthoDB" id="21557at2759"/>
<evidence type="ECO:0000256" key="10">
    <source>
        <dbReference type="HAMAP-Rule" id="MF_03047"/>
    </source>
</evidence>
<comment type="similarity">
    <text evidence="10">Belongs to the SGF11 family.</text>
</comment>
<dbReference type="Gene3D" id="6.10.140.1270">
    <property type="match status" value="1"/>
</dbReference>
<sequence length="367" mass="40783">MVDSELLGMFDIENETPKSETRSPEEDVLEELVDELSLGLCIEMHRSCKIGMFKIEEEDDEALKDFKIVDQPGLDVFGQPPLKKHLECVCPSCHRNLAASRFAPHLAKCMGMGRNSSRLASKRLASNTGKLDSDEDDERDIDWTYALQPTRTRRMKKEKPVVTTLKKSKTAKFGKNGDIPSASSTNSDGSGNGASSVKVGSSGTPMYDTLSLEDRKRLLLTTCGVISEHTKKMCTKSLRCPQHTEEQRQSVRRYILGLETDDRVRVRPDGTVIDPDDIQVDIDTYEDGDGQALRDSLSRLRQYETSSSGNPSPTDSTSTTYSNDGQTKKRKKGPKLTQRKKKRPPPLRLVQSPGGHGDVTQYDIANG</sequence>
<dbReference type="GO" id="GO:0008270">
    <property type="term" value="F:zinc ion binding"/>
    <property type="evidence" value="ECO:0007669"/>
    <property type="project" value="UniProtKB-UniRule"/>
</dbReference>
<dbReference type="Gene3D" id="3.30.160.60">
    <property type="entry name" value="Classic Zinc Finger"/>
    <property type="match status" value="1"/>
</dbReference>
<comment type="caution">
    <text evidence="13">The sequence shown here is derived from an EMBL/GenBank/DDBJ whole genome shotgun (WGS) entry which is preliminary data.</text>
</comment>
<feature type="compositionally biased region" description="Low complexity" evidence="11">
    <location>
        <begin position="305"/>
        <end position="325"/>
    </location>
</feature>
<dbReference type="InterPro" id="IPR051078">
    <property type="entry name" value="SGF11"/>
</dbReference>
<dbReference type="GO" id="GO:0071819">
    <property type="term" value="C:DUBm complex"/>
    <property type="evidence" value="ECO:0007669"/>
    <property type="project" value="UniProtKB-UniRule"/>
</dbReference>
<evidence type="ECO:0000313" key="14">
    <source>
        <dbReference type="Proteomes" id="UP000230750"/>
    </source>
</evidence>
<dbReference type="AlphaFoldDB" id="A0A2G8LC85"/>
<dbReference type="Proteomes" id="UP000230750">
    <property type="component" value="Unassembled WGS sequence"/>
</dbReference>
<dbReference type="InterPro" id="IPR013243">
    <property type="entry name" value="SCA7_dom"/>
</dbReference>
<keyword evidence="8 10" id="KW-0804">Transcription</keyword>
<dbReference type="PANTHER" id="PTHR46367">
    <property type="entry name" value="ATAXIN-7-LIKE PROTEIN 3"/>
    <property type="match status" value="1"/>
</dbReference>
<dbReference type="GO" id="GO:0000124">
    <property type="term" value="C:SAGA complex"/>
    <property type="evidence" value="ECO:0007669"/>
    <property type="project" value="UniProtKB-UniRule"/>
</dbReference>
<accession>A0A2G8LC85</accession>
<comment type="domain">
    <text evidence="10">The C-terminal SGF11-type zinc-finger domain forms part of the 'catalytic lobe' of the SAGA deubiquitination module.</text>
</comment>
<feature type="region of interest" description="Disordered" evidence="11">
    <location>
        <begin position="300"/>
        <end position="367"/>
    </location>
</feature>
<dbReference type="EMBL" id="MRZV01000129">
    <property type="protein sequence ID" value="PIK57888.1"/>
    <property type="molecule type" value="Genomic_DNA"/>
</dbReference>
<feature type="region of interest" description="Disordered" evidence="11">
    <location>
        <begin position="152"/>
        <end position="205"/>
    </location>
</feature>
<evidence type="ECO:0000313" key="13">
    <source>
        <dbReference type="EMBL" id="PIK57888.1"/>
    </source>
</evidence>
<feature type="zinc finger region" description="SGF11-type" evidence="10">
    <location>
        <begin position="88"/>
        <end position="109"/>
    </location>
</feature>
<comment type="subcellular location">
    <subcellularLocation>
        <location evidence="1 10">Nucleus</location>
    </subcellularLocation>
</comment>
<evidence type="ECO:0000256" key="2">
    <source>
        <dbReference type="ARBA" id="ARBA00022723"/>
    </source>
</evidence>
<evidence type="ECO:0000259" key="12">
    <source>
        <dbReference type="PROSITE" id="PS51505"/>
    </source>
</evidence>
<evidence type="ECO:0000256" key="1">
    <source>
        <dbReference type="ARBA" id="ARBA00004123"/>
    </source>
</evidence>
<dbReference type="HAMAP" id="MF_03047">
    <property type="entry name" value="Sgf11"/>
    <property type="match status" value="1"/>
</dbReference>
<keyword evidence="7 10" id="KW-0010">Activator</keyword>
<dbReference type="PROSITE" id="PS51505">
    <property type="entry name" value="SCA7"/>
    <property type="match status" value="1"/>
</dbReference>
<gene>
    <name evidence="13" type="ORF">BSL78_05169</name>
</gene>
<feature type="compositionally biased region" description="Polar residues" evidence="11">
    <location>
        <begin position="181"/>
        <end position="204"/>
    </location>
</feature>
<evidence type="ECO:0000256" key="7">
    <source>
        <dbReference type="ARBA" id="ARBA00023159"/>
    </source>
</evidence>
<proteinExistence type="inferred from homology"/>
<keyword evidence="3 10" id="KW-0863">Zinc-finger</keyword>
<protein>
    <recommendedName>
        <fullName evidence="10">SAGA-associated factor 11 homolog</fullName>
    </recommendedName>
</protein>
<comment type="function">
    <text evidence="10">Component of the transcription regulatory histone acetylation (HAT) complex SAGA, a multiprotein complex that activates transcription by remodeling chromatin and mediating histone acetylation and deubiquitination. Within the SAGA complex, participates in a subcomplex that specifically deubiquitinates histone H2B. The SAGA complex is recruited to specific gene promoters by activators, where it is required for transcription.</text>
</comment>
<keyword evidence="14" id="KW-1185">Reference proteome</keyword>
<dbReference type="GO" id="GO:0006357">
    <property type="term" value="P:regulation of transcription by RNA polymerase II"/>
    <property type="evidence" value="ECO:0007669"/>
    <property type="project" value="TreeGrafter"/>
</dbReference>
<keyword evidence="4 10" id="KW-0862">Zinc</keyword>
<evidence type="ECO:0000256" key="4">
    <source>
        <dbReference type="ARBA" id="ARBA00022833"/>
    </source>
</evidence>
<evidence type="ECO:0000256" key="9">
    <source>
        <dbReference type="ARBA" id="ARBA00023242"/>
    </source>
</evidence>
<feature type="compositionally biased region" description="Basic residues" evidence="11">
    <location>
        <begin position="328"/>
        <end position="345"/>
    </location>
</feature>
<dbReference type="PANTHER" id="PTHR46367:SF1">
    <property type="entry name" value="ATAXIN-7-LIKE PROTEIN 3"/>
    <property type="match status" value="1"/>
</dbReference>
<keyword evidence="6 10" id="KW-0805">Transcription regulation</keyword>
<evidence type="ECO:0000256" key="11">
    <source>
        <dbReference type="SAM" id="MobiDB-lite"/>
    </source>
</evidence>
<comment type="domain">
    <text evidence="10">The long N-terminal helix forms part of the 'assembly lobe' of the SAGA deubiquitination module.</text>
</comment>
<keyword evidence="5 10" id="KW-0156">Chromatin regulator</keyword>
<keyword evidence="2 10" id="KW-0479">Metal-binding</keyword>
<dbReference type="FunFam" id="3.30.160.60:FF:000118">
    <property type="entry name" value="Ataxin-7-like protein 3"/>
    <property type="match status" value="1"/>
</dbReference>
<dbReference type="GO" id="GO:0006325">
    <property type="term" value="P:chromatin organization"/>
    <property type="evidence" value="ECO:0007669"/>
    <property type="project" value="UniProtKB-KW"/>
</dbReference>
<evidence type="ECO:0000256" key="5">
    <source>
        <dbReference type="ARBA" id="ARBA00022853"/>
    </source>
</evidence>
<name>A0A2G8LC85_STIJA</name>
<evidence type="ECO:0000256" key="3">
    <source>
        <dbReference type="ARBA" id="ARBA00022771"/>
    </source>
</evidence>
<organism evidence="13 14">
    <name type="scientific">Stichopus japonicus</name>
    <name type="common">Sea cucumber</name>
    <dbReference type="NCBI Taxonomy" id="307972"/>
    <lineage>
        <taxon>Eukaryota</taxon>
        <taxon>Metazoa</taxon>
        <taxon>Echinodermata</taxon>
        <taxon>Eleutherozoa</taxon>
        <taxon>Echinozoa</taxon>
        <taxon>Holothuroidea</taxon>
        <taxon>Aspidochirotacea</taxon>
        <taxon>Aspidochirotida</taxon>
        <taxon>Stichopodidae</taxon>
        <taxon>Apostichopus</taxon>
    </lineage>
</organism>
<keyword evidence="9 10" id="KW-0539">Nucleus</keyword>
<reference evidence="13 14" key="1">
    <citation type="journal article" date="2017" name="PLoS Biol.">
        <title>The sea cucumber genome provides insights into morphological evolution and visceral regeneration.</title>
        <authorList>
            <person name="Zhang X."/>
            <person name="Sun L."/>
            <person name="Yuan J."/>
            <person name="Sun Y."/>
            <person name="Gao Y."/>
            <person name="Zhang L."/>
            <person name="Li S."/>
            <person name="Dai H."/>
            <person name="Hamel J.F."/>
            <person name="Liu C."/>
            <person name="Yu Y."/>
            <person name="Liu S."/>
            <person name="Lin W."/>
            <person name="Guo K."/>
            <person name="Jin S."/>
            <person name="Xu P."/>
            <person name="Storey K.B."/>
            <person name="Huan P."/>
            <person name="Zhang T."/>
            <person name="Zhou Y."/>
            <person name="Zhang J."/>
            <person name="Lin C."/>
            <person name="Li X."/>
            <person name="Xing L."/>
            <person name="Huo D."/>
            <person name="Sun M."/>
            <person name="Wang L."/>
            <person name="Mercier A."/>
            <person name="Li F."/>
            <person name="Yang H."/>
            <person name="Xiang J."/>
        </authorList>
    </citation>
    <scope>NUCLEOTIDE SEQUENCE [LARGE SCALE GENOMIC DNA]</scope>
    <source>
        <strain evidence="13">Shaxun</strain>
        <tissue evidence="13">Muscle</tissue>
    </source>
</reference>
<dbReference type="Pfam" id="PF08209">
    <property type="entry name" value="Sgf11"/>
    <property type="match status" value="1"/>
</dbReference>
<feature type="domain" description="SCA7" evidence="12">
    <location>
        <begin position="210"/>
        <end position="277"/>
    </location>
</feature>